<dbReference type="EMBL" id="UOFT01000066">
    <property type="protein sequence ID" value="VAW98461.1"/>
    <property type="molecule type" value="Genomic_DNA"/>
</dbReference>
<dbReference type="HAMAP" id="MF_01963">
    <property type="entry name" value="MTAP"/>
    <property type="match status" value="1"/>
</dbReference>
<dbReference type="InterPro" id="IPR000845">
    <property type="entry name" value="Nucleoside_phosphorylase_d"/>
</dbReference>
<evidence type="ECO:0000259" key="4">
    <source>
        <dbReference type="Pfam" id="PF01048"/>
    </source>
</evidence>
<accession>A0A3B1A306</accession>
<keyword evidence="2 5" id="KW-0328">Glycosyltransferase</keyword>
<protein>
    <submittedName>
        <fullName evidence="5">5'-methylthioadenosine phosphorylase</fullName>
        <ecNumber evidence="5">2.4.2.28</ecNumber>
    </submittedName>
</protein>
<dbReference type="PANTHER" id="PTHR42679:SF2">
    <property type="entry name" value="S-METHYL-5'-THIOADENOSINE PHOSPHORYLASE"/>
    <property type="match status" value="1"/>
</dbReference>
<dbReference type="EC" id="2.4.2.28" evidence="5"/>
<proteinExistence type="inferred from homology"/>
<dbReference type="GO" id="GO:0005829">
    <property type="term" value="C:cytosol"/>
    <property type="evidence" value="ECO:0007669"/>
    <property type="project" value="TreeGrafter"/>
</dbReference>
<dbReference type="PANTHER" id="PTHR42679">
    <property type="entry name" value="S-METHYL-5'-THIOADENOSINE PHOSPHORYLASE"/>
    <property type="match status" value="1"/>
</dbReference>
<evidence type="ECO:0000256" key="2">
    <source>
        <dbReference type="ARBA" id="ARBA00022676"/>
    </source>
</evidence>
<evidence type="ECO:0000256" key="3">
    <source>
        <dbReference type="ARBA" id="ARBA00022679"/>
    </source>
</evidence>
<dbReference type="InterPro" id="IPR010044">
    <property type="entry name" value="MTAP"/>
</dbReference>
<dbReference type="PROSITE" id="PS01240">
    <property type="entry name" value="PNP_MTAP_2"/>
    <property type="match status" value="1"/>
</dbReference>
<dbReference type="NCBIfam" id="TIGR01694">
    <property type="entry name" value="MTAP"/>
    <property type="match status" value="1"/>
</dbReference>
<dbReference type="NCBIfam" id="NF006599">
    <property type="entry name" value="PRK09136.1"/>
    <property type="match status" value="1"/>
</dbReference>
<organism evidence="5">
    <name type="scientific">hydrothermal vent metagenome</name>
    <dbReference type="NCBI Taxonomy" id="652676"/>
    <lineage>
        <taxon>unclassified sequences</taxon>
        <taxon>metagenomes</taxon>
        <taxon>ecological metagenomes</taxon>
    </lineage>
</organism>
<evidence type="ECO:0000313" key="5">
    <source>
        <dbReference type="EMBL" id="VAW98461.1"/>
    </source>
</evidence>
<sequence length="246" mass="26878">MTKLAIIGGTGLTSIDDLNITRKEVVQSPFGSPSGILQRGELFGTEVLFLPRHGVSHTIPPHKVNYRANLWVLKQAGVDTIIAVNAVGGIDSDLEAGQIVIPDQIIDYTTSRTNTFFEEGLKEVVHVDFTEPYCAELREKIISICKEQSLTFKDKGTYAATEGPRLESAQEVNRLERDGCNIIGMTGMPEASLARELDICYACIAVVANQAAGRSDELITMEMIETNLNDGIKTVRKVLSKVIPTI</sequence>
<gene>
    <name evidence="5" type="ORF">MNBD_GAMMA23-1505</name>
</gene>
<comment type="similarity">
    <text evidence="1">Belongs to the PNP/MTAP phosphorylase family.</text>
</comment>
<reference evidence="5" key="1">
    <citation type="submission" date="2018-06" db="EMBL/GenBank/DDBJ databases">
        <authorList>
            <person name="Zhirakovskaya E."/>
        </authorList>
    </citation>
    <scope>NUCLEOTIDE SEQUENCE</scope>
</reference>
<dbReference type="Pfam" id="PF01048">
    <property type="entry name" value="PNP_UDP_1"/>
    <property type="match status" value="1"/>
</dbReference>
<dbReference type="Gene3D" id="3.40.50.1580">
    <property type="entry name" value="Nucleoside phosphorylase domain"/>
    <property type="match status" value="1"/>
</dbReference>
<dbReference type="AlphaFoldDB" id="A0A3B1A306"/>
<feature type="domain" description="Nucleoside phosphorylase" evidence="4">
    <location>
        <begin position="3"/>
        <end position="243"/>
    </location>
</feature>
<dbReference type="SUPFAM" id="SSF53167">
    <property type="entry name" value="Purine and uridine phosphorylases"/>
    <property type="match status" value="1"/>
</dbReference>
<name>A0A3B1A306_9ZZZZ</name>
<dbReference type="GO" id="GO:0017061">
    <property type="term" value="F:S-methyl-5-thioadenosine phosphorylase activity"/>
    <property type="evidence" value="ECO:0007669"/>
    <property type="project" value="UniProtKB-EC"/>
</dbReference>
<keyword evidence="3 5" id="KW-0808">Transferase</keyword>
<dbReference type="InterPro" id="IPR018099">
    <property type="entry name" value="Purine_phosphorylase-2_CS"/>
</dbReference>
<dbReference type="GO" id="GO:0019509">
    <property type="term" value="P:L-methionine salvage from methylthioadenosine"/>
    <property type="evidence" value="ECO:0007669"/>
    <property type="project" value="TreeGrafter"/>
</dbReference>
<dbReference type="GO" id="GO:0009116">
    <property type="term" value="P:nucleoside metabolic process"/>
    <property type="evidence" value="ECO:0007669"/>
    <property type="project" value="InterPro"/>
</dbReference>
<evidence type="ECO:0000256" key="1">
    <source>
        <dbReference type="ARBA" id="ARBA00006751"/>
    </source>
</evidence>
<dbReference type="InterPro" id="IPR035994">
    <property type="entry name" value="Nucleoside_phosphorylase_sf"/>
</dbReference>
<dbReference type="CDD" id="cd09010">
    <property type="entry name" value="MTAP_SsMTAPII_like_MTIP"/>
    <property type="match status" value="1"/>
</dbReference>